<name>A0A8I0Q3W8_MORMO</name>
<dbReference type="RefSeq" id="WP_193830309.1">
    <property type="nucleotide sequence ID" value="NZ_PKLF01000027.1"/>
</dbReference>
<dbReference type="Pfam" id="PF06147">
    <property type="entry name" value="DUF968"/>
    <property type="match status" value="1"/>
</dbReference>
<accession>A0A8I0Q3W8</accession>
<evidence type="ECO:0000313" key="2">
    <source>
        <dbReference type="Proteomes" id="UP000650477"/>
    </source>
</evidence>
<dbReference type="Proteomes" id="UP000650477">
    <property type="component" value="Unassembled WGS sequence"/>
</dbReference>
<comment type="caution">
    <text evidence="1">The sequence shown here is derived from an EMBL/GenBank/DDBJ whole genome shotgun (WGS) entry which is preliminary data.</text>
</comment>
<proteinExistence type="predicted"/>
<protein>
    <submittedName>
        <fullName evidence="1">Cytoplasmic protein</fullName>
    </submittedName>
</protein>
<organism evidence="1 2">
    <name type="scientific">Morganella morganii</name>
    <name type="common">Proteus morganii</name>
    <dbReference type="NCBI Taxonomy" id="582"/>
    <lineage>
        <taxon>Bacteria</taxon>
        <taxon>Pseudomonadati</taxon>
        <taxon>Pseudomonadota</taxon>
        <taxon>Gammaproteobacteria</taxon>
        <taxon>Enterobacterales</taxon>
        <taxon>Morganellaceae</taxon>
        <taxon>Morganella</taxon>
    </lineage>
</organism>
<dbReference type="InterPro" id="IPR010373">
    <property type="entry name" value="DUF968"/>
</dbReference>
<sequence>MNYLLTGFVQKDARLLIFNPGAEICNFRNGTRYVVSVAPQCMNGIPSGRVPADAQPLLTDERVLRFLDNPAVIKAAGGLSGSRHYVKSVGYCQINDPENPYHHHELTMTRHKDGFIRTCWHHDNILRAGDVHQQQADEILLCNQRALVARSIFTDLRLPVGHLLNPSDLFTWSVMRRVSDHLPAFISSYILRQKPEEEITGTMTEHSIVHQPRSHSRIVQEIVEKIKPVVVLKVDPEPPQSFMKIPKYQRWVCPTYLQWVKKQPCCVCGQQADDPHHIIGHGSGGMGTKAHDYEVIPLCRIHHDELHRDPAAWEAKYDSQNEFMAKCLRRAFGLGVFG</sequence>
<dbReference type="AlphaFoldDB" id="A0A8I0Q3W8"/>
<evidence type="ECO:0000313" key="1">
    <source>
        <dbReference type="EMBL" id="MBE8614474.1"/>
    </source>
</evidence>
<reference evidence="1" key="1">
    <citation type="submission" date="2017-12" db="EMBL/GenBank/DDBJ databases">
        <title>Genome sequencing and analysis.</title>
        <authorList>
            <person name="Huang Y.-T."/>
        </authorList>
    </citation>
    <scope>NUCLEOTIDE SEQUENCE</scope>
    <source>
        <strain evidence="1">VGH116</strain>
    </source>
</reference>
<dbReference type="EMBL" id="PKLF01000027">
    <property type="protein sequence ID" value="MBE8614474.1"/>
    <property type="molecule type" value="Genomic_DNA"/>
</dbReference>
<dbReference type="Gene3D" id="3.30.40.190">
    <property type="match status" value="1"/>
</dbReference>
<gene>
    <name evidence="1" type="ORF">CYG68_19090</name>
</gene>